<keyword evidence="2" id="KW-1185">Reference proteome</keyword>
<name>A0A518HRW7_9BACT</name>
<protein>
    <submittedName>
        <fullName evidence="1">Uncharacterized protein</fullName>
    </submittedName>
</protein>
<dbReference type="EMBL" id="CP037423">
    <property type="protein sequence ID" value="QDV43587.1"/>
    <property type="molecule type" value="Genomic_DNA"/>
</dbReference>
<dbReference type="KEGG" id="snep:Enr13x_34440"/>
<dbReference type="Proteomes" id="UP000319004">
    <property type="component" value="Chromosome"/>
</dbReference>
<dbReference type="AlphaFoldDB" id="A0A518HRW7"/>
<dbReference type="RefSeq" id="WP_145387820.1">
    <property type="nucleotide sequence ID" value="NZ_CP037423.1"/>
</dbReference>
<proteinExistence type="predicted"/>
<evidence type="ECO:0000313" key="2">
    <source>
        <dbReference type="Proteomes" id="UP000319004"/>
    </source>
</evidence>
<gene>
    <name evidence="1" type="ORF">Enr13x_34440</name>
</gene>
<sequence>MNDDFLNAILDNPIKAIAKFYATCLNESERAMAYVNDELHLTNEQATEQQIGFADRTLGKQIPQRRIKRGREVRDVLVAAGLYKAKRALE</sequence>
<evidence type="ECO:0000313" key="1">
    <source>
        <dbReference type="EMBL" id="QDV43587.1"/>
    </source>
</evidence>
<reference evidence="1 2" key="1">
    <citation type="submission" date="2019-03" db="EMBL/GenBank/DDBJ databases">
        <title>Deep-cultivation of Planctomycetes and their phenomic and genomic characterization uncovers novel biology.</title>
        <authorList>
            <person name="Wiegand S."/>
            <person name="Jogler M."/>
            <person name="Boedeker C."/>
            <person name="Pinto D."/>
            <person name="Vollmers J."/>
            <person name="Rivas-Marin E."/>
            <person name="Kohn T."/>
            <person name="Peeters S.H."/>
            <person name="Heuer A."/>
            <person name="Rast P."/>
            <person name="Oberbeckmann S."/>
            <person name="Bunk B."/>
            <person name="Jeske O."/>
            <person name="Meyerdierks A."/>
            <person name="Storesund J.E."/>
            <person name="Kallscheuer N."/>
            <person name="Luecker S."/>
            <person name="Lage O.M."/>
            <person name="Pohl T."/>
            <person name="Merkel B.J."/>
            <person name="Hornburger P."/>
            <person name="Mueller R.-W."/>
            <person name="Bruemmer F."/>
            <person name="Labrenz M."/>
            <person name="Spormann A.M."/>
            <person name="Op den Camp H."/>
            <person name="Overmann J."/>
            <person name="Amann R."/>
            <person name="Jetten M.S.M."/>
            <person name="Mascher T."/>
            <person name="Medema M.H."/>
            <person name="Devos D.P."/>
            <person name="Kaster A.-K."/>
            <person name="Ovreas L."/>
            <person name="Rohde M."/>
            <person name="Galperin M.Y."/>
            <person name="Jogler C."/>
        </authorList>
    </citation>
    <scope>NUCLEOTIDE SEQUENCE [LARGE SCALE GENOMIC DNA]</scope>
    <source>
        <strain evidence="1 2">Enr13</strain>
    </source>
</reference>
<organism evidence="1 2">
    <name type="scientific">Stieleria neptunia</name>
    <dbReference type="NCBI Taxonomy" id="2527979"/>
    <lineage>
        <taxon>Bacteria</taxon>
        <taxon>Pseudomonadati</taxon>
        <taxon>Planctomycetota</taxon>
        <taxon>Planctomycetia</taxon>
        <taxon>Pirellulales</taxon>
        <taxon>Pirellulaceae</taxon>
        <taxon>Stieleria</taxon>
    </lineage>
</organism>
<dbReference type="Gene3D" id="3.90.980.10">
    <property type="entry name" value="DNA primase, catalytic core, N-terminal domain"/>
    <property type="match status" value="1"/>
</dbReference>
<dbReference type="OrthoDB" id="7465087at2"/>
<dbReference type="InterPro" id="IPR037068">
    <property type="entry name" value="DNA_primase_core_N_sf"/>
</dbReference>
<accession>A0A518HRW7</accession>